<dbReference type="InterPro" id="IPR036291">
    <property type="entry name" value="NAD(P)-bd_dom_sf"/>
</dbReference>
<evidence type="ECO:0000313" key="2">
    <source>
        <dbReference type="Proteomes" id="UP001458415"/>
    </source>
</evidence>
<dbReference type="Gene3D" id="3.90.180.10">
    <property type="entry name" value="Medium-chain alcohol dehydrogenases, catalytic domain"/>
    <property type="match status" value="1"/>
</dbReference>
<evidence type="ECO:0000313" key="1">
    <source>
        <dbReference type="EMBL" id="MER6984914.1"/>
    </source>
</evidence>
<organism evidence="1 2">
    <name type="scientific">Streptomyces carpinensis</name>
    <dbReference type="NCBI Taxonomy" id="66369"/>
    <lineage>
        <taxon>Bacteria</taxon>
        <taxon>Bacillati</taxon>
        <taxon>Actinomycetota</taxon>
        <taxon>Actinomycetes</taxon>
        <taxon>Kitasatosporales</taxon>
        <taxon>Streptomycetaceae</taxon>
        <taxon>Streptomyces</taxon>
    </lineage>
</organism>
<protein>
    <submittedName>
        <fullName evidence="1">Zinc-binding dehydrogenase</fullName>
    </submittedName>
</protein>
<dbReference type="EMBL" id="JBEPCU010002086">
    <property type="protein sequence ID" value="MER6984914.1"/>
    <property type="molecule type" value="Genomic_DNA"/>
</dbReference>
<proteinExistence type="predicted"/>
<feature type="non-terminal residue" evidence="1">
    <location>
        <position position="1"/>
    </location>
</feature>
<name>A0ABV1WL76_9ACTN</name>
<dbReference type="PANTHER" id="PTHR43677:SF4">
    <property type="entry name" value="QUINONE OXIDOREDUCTASE-LIKE PROTEIN 2"/>
    <property type="match status" value="1"/>
</dbReference>
<dbReference type="Pfam" id="PF13602">
    <property type="entry name" value="ADH_zinc_N_2"/>
    <property type="match status" value="1"/>
</dbReference>
<comment type="caution">
    <text evidence="1">The sequence shown here is derived from an EMBL/GenBank/DDBJ whole genome shotgun (WGS) entry which is preliminary data.</text>
</comment>
<keyword evidence="2" id="KW-1185">Reference proteome</keyword>
<dbReference type="InterPro" id="IPR051397">
    <property type="entry name" value="Zn-ADH-like_protein"/>
</dbReference>
<accession>A0ABV1WL76</accession>
<dbReference type="Gene3D" id="3.40.50.720">
    <property type="entry name" value="NAD(P)-binding Rossmann-like Domain"/>
    <property type="match status" value="1"/>
</dbReference>
<dbReference type="PANTHER" id="PTHR43677">
    <property type="entry name" value="SHORT-CHAIN DEHYDROGENASE/REDUCTASE"/>
    <property type="match status" value="1"/>
</dbReference>
<reference evidence="1 2" key="1">
    <citation type="submission" date="2024-06" db="EMBL/GenBank/DDBJ databases">
        <title>The Natural Products Discovery Center: Release of the First 8490 Sequenced Strains for Exploring Actinobacteria Biosynthetic Diversity.</title>
        <authorList>
            <person name="Kalkreuter E."/>
            <person name="Kautsar S.A."/>
            <person name="Yang D."/>
            <person name="Bader C.D."/>
            <person name="Teijaro C.N."/>
            <person name="Fluegel L."/>
            <person name="Davis C.M."/>
            <person name="Simpson J.R."/>
            <person name="Lauterbach L."/>
            <person name="Steele A.D."/>
            <person name="Gui C."/>
            <person name="Meng S."/>
            <person name="Li G."/>
            <person name="Viehrig K."/>
            <person name="Ye F."/>
            <person name="Su P."/>
            <person name="Kiefer A.F."/>
            <person name="Nichols A."/>
            <person name="Cepeda A.J."/>
            <person name="Yan W."/>
            <person name="Fan B."/>
            <person name="Jiang Y."/>
            <person name="Adhikari A."/>
            <person name="Zheng C.-J."/>
            <person name="Schuster L."/>
            <person name="Cowan T.M."/>
            <person name="Smanski M.J."/>
            <person name="Chevrette M.G."/>
            <person name="De Carvalho L.P.S."/>
            <person name="Shen B."/>
        </authorList>
    </citation>
    <scope>NUCLEOTIDE SEQUENCE [LARGE SCALE GENOMIC DNA]</scope>
    <source>
        <strain evidence="1 2">NPDC000634</strain>
    </source>
</reference>
<sequence>QIARAFGLRVVGVASQGKKDFVESLGAVHVPSGPGWDERARAAAPDGVDAVYDLVGGEVLTQAAGLLADRTKLITAGAPQQDVEALGGSRVVRARTAAVLDALADLVVRGDLDPHVTRTFPLERAGEALRGVEDGHARGKAVIEVAG</sequence>
<dbReference type="SUPFAM" id="SSF51735">
    <property type="entry name" value="NAD(P)-binding Rossmann-fold domains"/>
    <property type="match status" value="1"/>
</dbReference>
<dbReference type="Proteomes" id="UP001458415">
    <property type="component" value="Unassembled WGS sequence"/>
</dbReference>
<gene>
    <name evidence="1" type="ORF">ABT317_50260</name>
</gene>